<dbReference type="Proteomes" id="UP000824540">
    <property type="component" value="Unassembled WGS sequence"/>
</dbReference>
<evidence type="ECO:0000313" key="14">
    <source>
        <dbReference type="EMBL" id="KAG9342420.1"/>
    </source>
</evidence>
<keyword evidence="8" id="KW-1133">Transmembrane helix</keyword>
<dbReference type="AlphaFoldDB" id="A0A8T2NTB5"/>
<evidence type="ECO:0000256" key="4">
    <source>
        <dbReference type="ARBA" id="ARBA00022475"/>
    </source>
</evidence>
<comment type="subcellular location">
    <subcellularLocation>
        <location evidence="2">Cell membrane</location>
        <location evidence="2">Sarcolemma</location>
        <topology evidence="2">Single-pass type II membrane protein</topology>
    </subcellularLocation>
    <subcellularLocation>
        <location evidence="1">Cytoplasm</location>
        <location evidence="1">Cytoskeleton</location>
    </subcellularLocation>
</comment>
<evidence type="ECO:0000256" key="10">
    <source>
        <dbReference type="ARBA" id="ARBA00023157"/>
    </source>
</evidence>
<evidence type="ECO:0000256" key="8">
    <source>
        <dbReference type="ARBA" id="ARBA00022989"/>
    </source>
</evidence>
<comment type="similarity">
    <text evidence="3">Belongs to the sarcoglycan beta/delta/gamma/zeta family.</text>
</comment>
<feature type="region of interest" description="Disordered" evidence="13">
    <location>
        <begin position="404"/>
        <end position="426"/>
    </location>
</feature>
<keyword evidence="6" id="KW-0812">Transmembrane</keyword>
<evidence type="ECO:0000256" key="13">
    <source>
        <dbReference type="SAM" id="MobiDB-lite"/>
    </source>
</evidence>
<keyword evidence="7" id="KW-0735">Signal-anchor</keyword>
<evidence type="ECO:0000313" key="15">
    <source>
        <dbReference type="Proteomes" id="UP000824540"/>
    </source>
</evidence>
<gene>
    <name evidence="14" type="ORF">JZ751_016422</name>
</gene>
<dbReference type="PANTHER" id="PTHR12939">
    <property type="entry name" value="SARCOGLYCAN"/>
    <property type="match status" value="1"/>
</dbReference>
<keyword evidence="4" id="KW-1003">Cell membrane</keyword>
<dbReference type="GO" id="GO:0016012">
    <property type="term" value="C:sarcoglycan complex"/>
    <property type="evidence" value="ECO:0007669"/>
    <property type="project" value="InterPro"/>
</dbReference>
<dbReference type="Pfam" id="PF04790">
    <property type="entry name" value="Sarcoglycan_1"/>
    <property type="match status" value="1"/>
</dbReference>
<evidence type="ECO:0000256" key="12">
    <source>
        <dbReference type="ARBA" id="ARBA00023212"/>
    </source>
</evidence>
<evidence type="ECO:0000256" key="7">
    <source>
        <dbReference type="ARBA" id="ARBA00022968"/>
    </source>
</evidence>
<proteinExistence type="inferred from homology"/>
<dbReference type="GO" id="GO:0005856">
    <property type="term" value="C:cytoskeleton"/>
    <property type="evidence" value="ECO:0007669"/>
    <property type="project" value="UniProtKB-SubCell"/>
</dbReference>
<evidence type="ECO:0000256" key="5">
    <source>
        <dbReference type="ARBA" id="ARBA00022490"/>
    </source>
</evidence>
<dbReference type="InterPro" id="IPR006875">
    <property type="entry name" value="Sarcoglycan"/>
</dbReference>
<reference evidence="14" key="1">
    <citation type="thesis" date="2021" institute="BYU ScholarsArchive" country="Provo, UT, USA">
        <title>Applications of and Algorithms for Genome Assembly and Genomic Analyses with an Emphasis on Marine Teleosts.</title>
        <authorList>
            <person name="Pickett B.D."/>
        </authorList>
    </citation>
    <scope>NUCLEOTIDE SEQUENCE</scope>
    <source>
        <strain evidence="14">HI-2016</strain>
    </source>
</reference>
<keyword evidence="5" id="KW-0963">Cytoplasm</keyword>
<keyword evidence="10" id="KW-1015">Disulfide bond</keyword>
<dbReference type="EMBL" id="JAFBMS010000028">
    <property type="protein sequence ID" value="KAG9342420.1"/>
    <property type="molecule type" value="Genomic_DNA"/>
</dbReference>
<keyword evidence="11" id="KW-0325">Glycoprotein</keyword>
<feature type="compositionally biased region" description="Basic and acidic residues" evidence="13">
    <location>
        <begin position="404"/>
        <end position="415"/>
    </location>
</feature>
<evidence type="ECO:0000256" key="6">
    <source>
        <dbReference type="ARBA" id="ARBA00022692"/>
    </source>
</evidence>
<evidence type="ECO:0000256" key="9">
    <source>
        <dbReference type="ARBA" id="ARBA00023136"/>
    </source>
</evidence>
<comment type="caution">
    <text evidence="14">The sequence shown here is derived from an EMBL/GenBank/DDBJ whole genome shotgun (WGS) entry which is preliminary data.</text>
</comment>
<evidence type="ECO:0000256" key="2">
    <source>
        <dbReference type="ARBA" id="ARBA00004274"/>
    </source>
</evidence>
<keyword evidence="12" id="KW-0206">Cytoskeleton</keyword>
<sequence length="426" mass="46884">MKREEFRALTPPPPHPLSAEGVVMEWSEKGAETWKIDFFYSGSNLESLRAPHDIPFADGLDTLLTGTIHHRNRAARHALRSQYEGIVVAQIHRFGEGTYMVDGDNLLTNERLESPTRTLTMEAPKGVEISADVGDLKASCRKDLLVQSTEGEIFLNANTIRLGNIPHGTPASPLGPTYPKQTVYELCVCPSGKLYLSPAGTGFEQVHSSQGNSQVHYRKRKDECYLGLVRSVQGLTVSVSQVLRHHWRHTKQLIPGNIYGNMSVALFPGLPPIADSFTPGNGSGCWAADMCQKWTWRPEAEVFRIGLRPEVTWAHAQPVSVFTKGSKGCPSIISRLFLTASLMESHELITVTPVLRPTGHALTAELIVAPPGTFKAAPRDTVTDQGRNNLNRVFPSCLPAKRLRNTEGPDWERGSLSRPHHGSAVP</sequence>
<accession>A0A8T2NTB5</accession>
<name>A0A8T2NTB5_9TELE</name>
<keyword evidence="15" id="KW-1185">Reference proteome</keyword>
<feature type="non-terminal residue" evidence="14">
    <location>
        <position position="1"/>
    </location>
</feature>
<dbReference type="PANTHER" id="PTHR12939:SF5">
    <property type="entry name" value="ZETA-SARCOGLYCAN"/>
    <property type="match status" value="1"/>
</dbReference>
<organism evidence="14 15">
    <name type="scientific">Albula glossodonta</name>
    <name type="common">roundjaw bonefish</name>
    <dbReference type="NCBI Taxonomy" id="121402"/>
    <lineage>
        <taxon>Eukaryota</taxon>
        <taxon>Metazoa</taxon>
        <taxon>Chordata</taxon>
        <taxon>Craniata</taxon>
        <taxon>Vertebrata</taxon>
        <taxon>Euteleostomi</taxon>
        <taxon>Actinopterygii</taxon>
        <taxon>Neopterygii</taxon>
        <taxon>Teleostei</taxon>
        <taxon>Albuliformes</taxon>
        <taxon>Albulidae</taxon>
        <taxon>Albula</taxon>
    </lineage>
</organism>
<evidence type="ECO:0000256" key="11">
    <source>
        <dbReference type="ARBA" id="ARBA00023180"/>
    </source>
</evidence>
<dbReference type="InterPro" id="IPR039972">
    <property type="entry name" value="Sarcoglycan_gamma/delta/zeta"/>
</dbReference>
<dbReference type="OrthoDB" id="496749at2759"/>
<keyword evidence="9" id="KW-0472">Membrane</keyword>
<evidence type="ECO:0000256" key="1">
    <source>
        <dbReference type="ARBA" id="ARBA00004245"/>
    </source>
</evidence>
<dbReference type="GO" id="GO:0060047">
    <property type="term" value="P:heart contraction"/>
    <property type="evidence" value="ECO:0007669"/>
    <property type="project" value="TreeGrafter"/>
</dbReference>
<evidence type="ECO:0000256" key="3">
    <source>
        <dbReference type="ARBA" id="ARBA00007574"/>
    </source>
</evidence>
<dbReference type="GO" id="GO:0048738">
    <property type="term" value="P:cardiac muscle tissue development"/>
    <property type="evidence" value="ECO:0007669"/>
    <property type="project" value="TreeGrafter"/>
</dbReference>
<protein>
    <submittedName>
        <fullName evidence="14">Uncharacterized protein</fullName>
    </submittedName>
</protein>
<dbReference type="GO" id="GO:0042383">
    <property type="term" value="C:sarcolemma"/>
    <property type="evidence" value="ECO:0007669"/>
    <property type="project" value="UniProtKB-SubCell"/>
</dbReference>